<comment type="function">
    <text evidence="1">Component of the ESCRT-II complex (endosomal sorting complex required for transport II), which is required for multivesicular body (MVB) formation and sorting of endosomal cargo proteins into MVBs.</text>
</comment>
<comment type="similarity">
    <text evidence="1">Belongs to the VPS36 family.</text>
</comment>
<dbReference type="GO" id="GO:0032266">
    <property type="term" value="F:phosphatidylinositol-3-phosphate binding"/>
    <property type="evidence" value="ECO:0007669"/>
    <property type="project" value="UniProtKB-UniRule"/>
</dbReference>
<dbReference type="SUPFAM" id="SSF46785">
    <property type="entry name" value="Winged helix' DNA-binding domain"/>
    <property type="match status" value="1"/>
</dbReference>
<evidence type="ECO:0000313" key="4">
    <source>
        <dbReference type="Proteomes" id="UP000039865"/>
    </source>
</evidence>
<keyword evidence="1" id="KW-0967">Endosome</keyword>
<dbReference type="InterPro" id="IPR036388">
    <property type="entry name" value="WH-like_DNA-bd_sf"/>
</dbReference>
<dbReference type="InParanoid" id="A0A077ZWD8"/>
<dbReference type="AlphaFoldDB" id="A0A077ZWD8"/>
<accession>A0A077ZWD8</accession>
<dbReference type="OrthoDB" id="310114at2759"/>
<feature type="coiled-coil region" evidence="2">
    <location>
        <begin position="502"/>
        <end position="564"/>
    </location>
</feature>
<dbReference type="GO" id="GO:0043130">
    <property type="term" value="F:ubiquitin binding"/>
    <property type="evidence" value="ECO:0007669"/>
    <property type="project" value="UniProtKB-UniRule"/>
</dbReference>
<keyword evidence="4" id="KW-1185">Reference proteome</keyword>
<evidence type="ECO:0000256" key="1">
    <source>
        <dbReference type="RuleBase" id="RU367095"/>
    </source>
</evidence>
<dbReference type="Gene3D" id="1.10.10.10">
    <property type="entry name" value="Winged helix-like DNA-binding domain superfamily/Winged helix DNA-binding domain"/>
    <property type="match status" value="1"/>
</dbReference>
<proteinExistence type="inferred from homology"/>
<protein>
    <recommendedName>
        <fullName evidence="1">Vacuolar protein-sorting-associated protein 36</fullName>
    </recommendedName>
    <alternativeName>
        <fullName evidence="1">ESCRT-II complex subunit VPS36</fullName>
    </alternativeName>
</protein>
<dbReference type="EMBL" id="CCKQ01002491">
    <property type="protein sequence ID" value="CDW73585.1"/>
    <property type="molecule type" value="Genomic_DNA"/>
</dbReference>
<dbReference type="InterPro" id="IPR037855">
    <property type="entry name" value="Vps36"/>
</dbReference>
<dbReference type="Proteomes" id="UP000039865">
    <property type="component" value="Unassembled WGS sequence"/>
</dbReference>
<organism evidence="3 4">
    <name type="scientific">Stylonychia lemnae</name>
    <name type="common">Ciliate</name>
    <dbReference type="NCBI Taxonomy" id="5949"/>
    <lineage>
        <taxon>Eukaryota</taxon>
        <taxon>Sar</taxon>
        <taxon>Alveolata</taxon>
        <taxon>Ciliophora</taxon>
        <taxon>Intramacronucleata</taxon>
        <taxon>Spirotrichea</taxon>
        <taxon>Stichotrichia</taxon>
        <taxon>Sporadotrichida</taxon>
        <taxon>Oxytrichidae</taxon>
        <taxon>Stylonychinae</taxon>
        <taxon>Stylonychia</taxon>
    </lineage>
</organism>
<evidence type="ECO:0000313" key="3">
    <source>
        <dbReference type="EMBL" id="CDW73585.1"/>
    </source>
</evidence>
<dbReference type="GO" id="GO:0043328">
    <property type="term" value="P:protein transport to vacuole involved in ubiquitin-dependent protein catabolic process via the multivesicular body sorting pathway"/>
    <property type="evidence" value="ECO:0007669"/>
    <property type="project" value="UniProtKB-UniRule"/>
</dbReference>
<dbReference type="GO" id="GO:0031902">
    <property type="term" value="C:late endosome membrane"/>
    <property type="evidence" value="ECO:0007669"/>
    <property type="project" value="UniProtKB-UniRule"/>
</dbReference>
<dbReference type="Gene3D" id="6.10.140.260">
    <property type="match status" value="1"/>
</dbReference>
<keyword evidence="1" id="KW-0963">Cytoplasm</keyword>
<reference evidence="3 4" key="1">
    <citation type="submission" date="2014-06" db="EMBL/GenBank/DDBJ databases">
        <authorList>
            <person name="Swart Estienne"/>
        </authorList>
    </citation>
    <scope>NUCLEOTIDE SEQUENCE [LARGE SCALE GENOMIC DNA]</scope>
    <source>
        <strain evidence="3 4">130c</strain>
    </source>
</reference>
<keyword evidence="2" id="KW-0175">Coiled coil</keyword>
<dbReference type="PANTHER" id="PTHR13128:SF12">
    <property type="entry name" value="VACUOLAR PROTEIN-SORTING-ASSOCIATED PROTEIN 36"/>
    <property type="match status" value="1"/>
</dbReference>
<comment type="subunit">
    <text evidence="1">Component of the endosomal sorting complex required for transport II (ESCRT-II).</text>
</comment>
<dbReference type="InterPro" id="IPR040608">
    <property type="entry name" value="Snf8/Vps36"/>
</dbReference>
<dbReference type="Pfam" id="PF04157">
    <property type="entry name" value="EAP30"/>
    <property type="match status" value="1"/>
</dbReference>
<comment type="subcellular location">
    <subcellularLocation>
        <location evidence="1">Cytoplasm</location>
    </subcellularLocation>
    <subcellularLocation>
        <location evidence="1">Endosome</location>
    </subcellularLocation>
</comment>
<keyword evidence="1" id="KW-0653">Protein transport</keyword>
<evidence type="ECO:0000256" key="2">
    <source>
        <dbReference type="SAM" id="Coils"/>
    </source>
</evidence>
<gene>
    <name evidence="3" type="primary">Contig8887.g9496</name>
    <name evidence="3" type="ORF">STYLEM_2568</name>
</gene>
<dbReference type="GO" id="GO:0000814">
    <property type="term" value="C:ESCRT II complex"/>
    <property type="evidence" value="ECO:0007669"/>
    <property type="project" value="UniProtKB-UniRule"/>
</dbReference>
<sequence length="751" mass="88013">MERSSNVWGYECKINQHKEPELFPQEEVYIKILNVKFVDDKQSKYDNIISQYILFSIKKKEVGGNLLLTTLRVLWYKDNLALEVPLFYVKEFKKGGGLFKSQNIKLVLHQPESHSQYMIEYHSKILRLPGVPYKPRLNADVVLKFYDSNRDKFIPLLNEALQQRHWNQSIKITATPGQLVEEPVQQQVQRTGGGISAIKSHIEQKTKMNQNEISTAFQDLSSLKEKAKGLVSIANQIQNKIKKKELNADAEEMKEIQSVMFNMGLITDFSSQVSKDLAGKNYYMELAREVEKFSFGVLDKFGGVLALIDIYCMYNRARGTDLISPEDLLIAQHFNQESYFQKLVKLAQEQPGLTADRMASILRVNVILMKEQLRYYESARYFSSQKDMLISQLQSEIFELRGKGNNYNKLRDNMMEIEQAYRRLLEDKGNFEDGLRSKIDHGLMESNHLQHEVETLRHEITFRSKSNADVATDIQRLRQINIMRDDEIYNCEADLHQKSDHQLALKNDLEDLVYEVSQLREERSKFNQENMLLVNEGKISQEKLLQLSNRGADLQHQIKNEQEKQSSFEKTLDERDREVARKNDALFSTQAEINRCKELCDELRKRESSILVAIQDKDSLNKDSERQYLLDQNKLTQLRMDVDTFELENNKQDKHLDIQRRDNETVKQTNSRCTENNLLLRDEIAALTRHQTLLDEQNRALVIELEKFAQTDEHLKNTLDRRRRIQDMKDTMHKQLEQSHQRVLRSPVRQQ</sequence>
<dbReference type="Gene3D" id="2.30.29.30">
    <property type="entry name" value="Pleckstrin-homology domain (PH domain)/Phosphotyrosine-binding domain (PTB)"/>
    <property type="match status" value="1"/>
</dbReference>
<keyword evidence="1" id="KW-0813">Transport</keyword>
<dbReference type="PANTHER" id="PTHR13128">
    <property type="entry name" value="VACUOLAR PROTEIN-SORTING-ASSOCIATED PROTEIN 36"/>
    <property type="match status" value="1"/>
</dbReference>
<dbReference type="InterPro" id="IPR036390">
    <property type="entry name" value="WH_DNA-bd_sf"/>
</dbReference>
<name>A0A077ZWD8_STYLE</name>
<dbReference type="InterPro" id="IPR011993">
    <property type="entry name" value="PH-like_dom_sf"/>
</dbReference>